<dbReference type="PANTHER" id="PTHR37951:SF1">
    <property type="entry name" value="TYPE VI SECRETION SYSTEM COMPONENT TSSA1"/>
    <property type="match status" value="1"/>
</dbReference>
<accession>A0ABT5TCM9</accession>
<organism evidence="2 3">
    <name type="scientific">Roseinatronobacter alkalisoli</name>
    <dbReference type="NCBI Taxonomy" id="3028235"/>
    <lineage>
        <taxon>Bacteria</taxon>
        <taxon>Pseudomonadati</taxon>
        <taxon>Pseudomonadota</taxon>
        <taxon>Alphaproteobacteria</taxon>
        <taxon>Rhodobacterales</taxon>
        <taxon>Paracoccaceae</taxon>
        <taxon>Roseinatronobacter</taxon>
    </lineage>
</organism>
<sequence>MSLQRFLEPLSPDDPCGPDLFEAMDDALDTYLLDAEERLPQQFFDGAGKLRVEPGTIKLEAELAAAAALLERTRDLRVLAWLAQFCAVGRHLEALVDCIELMAGLLENYGSQVHPRTIEDEIDRCNALEMLDGAATMRLPLEFMPLARDRRLNMLSWRKFAIADGRRNPVAEDGQTLEIDTLMAALRAAENADQVTASHALIRRLKDGLSRVEHACLLDEDRPFRPNLEKVQAQIDAMITLLHDARPDLAGGDAGDQGATTGEGVGEAPIAAAGAAVSGGAGAPVAPAAAAPGSIANALQARHALEALEGYFSRHEPSSPSFVLVRQARQLQGRPLVEALQLLVPDRFDDARIDFSRDTGFVLTMERMRALSDIDITDSPEEAAAEPPVVTTRGDAANLMSALERFFAATEPSSPIPLLLTRARGYLNQSFSAILAELFPPRDD</sequence>
<reference evidence="2" key="1">
    <citation type="submission" date="2023-02" db="EMBL/GenBank/DDBJ databases">
        <title>Description of Roseinatronobacter alkalisoli sp. nov., an alkaliphilic bacerium isolated from soda soil.</title>
        <authorList>
            <person name="Wei W."/>
        </authorList>
    </citation>
    <scope>NUCLEOTIDE SEQUENCE</scope>
    <source>
        <strain evidence="2">HJB301</strain>
    </source>
</reference>
<keyword evidence="3" id="KW-1185">Reference proteome</keyword>
<evidence type="ECO:0000313" key="2">
    <source>
        <dbReference type="EMBL" id="MDD7972878.1"/>
    </source>
</evidence>
<proteinExistence type="predicted"/>
<dbReference type="Pfam" id="PF06812">
    <property type="entry name" value="ImpA_N"/>
    <property type="match status" value="1"/>
</dbReference>
<dbReference type="InterPro" id="IPR017740">
    <property type="entry name" value="TssA-like"/>
</dbReference>
<dbReference type="Proteomes" id="UP001431784">
    <property type="component" value="Unassembled WGS sequence"/>
</dbReference>
<feature type="domain" description="ImpA N-terminal" evidence="1">
    <location>
        <begin position="7"/>
        <end position="132"/>
    </location>
</feature>
<evidence type="ECO:0000313" key="3">
    <source>
        <dbReference type="Proteomes" id="UP001431784"/>
    </source>
</evidence>
<evidence type="ECO:0000259" key="1">
    <source>
        <dbReference type="Pfam" id="PF06812"/>
    </source>
</evidence>
<protein>
    <submittedName>
        <fullName evidence="2">Type VI secretion system ImpA family N-terminal domain-containing protein</fullName>
    </submittedName>
</protein>
<dbReference type="PANTHER" id="PTHR37951">
    <property type="entry name" value="CYTOPLASMIC PROTEIN-RELATED"/>
    <property type="match status" value="1"/>
</dbReference>
<gene>
    <name evidence="2" type="ORF">PUT78_17430</name>
</gene>
<dbReference type="RefSeq" id="WP_274353552.1">
    <property type="nucleotide sequence ID" value="NZ_JAQZSM010000020.1"/>
</dbReference>
<name>A0ABT5TCM9_9RHOB</name>
<dbReference type="EMBL" id="JAQZSM010000020">
    <property type="protein sequence ID" value="MDD7972878.1"/>
    <property type="molecule type" value="Genomic_DNA"/>
</dbReference>
<dbReference type="InterPro" id="IPR010657">
    <property type="entry name" value="ImpA_N"/>
</dbReference>
<comment type="caution">
    <text evidence="2">The sequence shown here is derived from an EMBL/GenBank/DDBJ whole genome shotgun (WGS) entry which is preliminary data.</text>
</comment>